<comment type="caution">
    <text evidence="2">The sequence shown here is derived from an EMBL/GenBank/DDBJ whole genome shotgun (WGS) entry which is preliminary data.</text>
</comment>
<name>A0ABR1TVH3_9PEZI</name>
<organism evidence="2 3">
    <name type="scientific">Apiospora phragmitis</name>
    <dbReference type="NCBI Taxonomy" id="2905665"/>
    <lineage>
        <taxon>Eukaryota</taxon>
        <taxon>Fungi</taxon>
        <taxon>Dikarya</taxon>
        <taxon>Ascomycota</taxon>
        <taxon>Pezizomycotina</taxon>
        <taxon>Sordariomycetes</taxon>
        <taxon>Xylariomycetidae</taxon>
        <taxon>Amphisphaeriales</taxon>
        <taxon>Apiosporaceae</taxon>
        <taxon>Apiospora</taxon>
    </lineage>
</organism>
<dbReference type="GeneID" id="92096812"/>
<feature type="region of interest" description="Disordered" evidence="1">
    <location>
        <begin position="1"/>
        <end position="48"/>
    </location>
</feature>
<dbReference type="RefSeq" id="XP_066712859.1">
    <property type="nucleotide sequence ID" value="XM_066863749.1"/>
</dbReference>
<feature type="compositionally biased region" description="Polar residues" evidence="1">
    <location>
        <begin position="121"/>
        <end position="130"/>
    </location>
</feature>
<feature type="region of interest" description="Disordered" evidence="1">
    <location>
        <begin position="102"/>
        <end position="130"/>
    </location>
</feature>
<gene>
    <name evidence="2" type="ORF">PG994_012340</name>
</gene>
<evidence type="ECO:0000313" key="3">
    <source>
        <dbReference type="Proteomes" id="UP001480595"/>
    </source>
</evidence>
<feature type="compositionally biased region" description="Low complexity" evidence="1">
    <location>
        <begin position="111"/>
        <end position="120"/>
    </location>
</feature>
<accession>A0ABR1TVH3</accession>
<reference evidence="2 3" key="1">
    <citation type="submission" date="2023-01" db="EMBL/GenBank/DDBJ databases">
        <title>Analysis of 21 Apiospora genomes using comparative genomics revels a genus with tremendous synthesis potential of carbohydrate active enzymes and secondary metabolites.</title>
        <authorList>
            <person name="Sorensen T."/>
        </authorList>
    </citation>
    <scope>NUCLEOTIDE SEQUENCE [LARGE SCALE GENOMIC DNA]</scope>
    <source>
        <strain evidence="2 3">CBS 135458</strain>
    </source>
</reference>
<sequence length="130" mass="14775">MQPQQNQIYQRGLGRTQPSAQQPPAPPPSSTLCNPRPHRSNPWAYPKPGETMALRQRFYTSAALLRGTLPLYGRDTHDPAEYQQRFAARQRLVMIARQWRTGGILPPGPYPSLSNNNNSSRHQPTSWTWA</sequence>
<evidence type="ECO:0000313" key="2">
    <source>
        <dbReference type="EMBL" id="KAK8050610.1"/>
    </source>
</evidence>
<evidence type="ECO:0000256" key="1">
    <source>
        <dbReference type="SAM" id="MobiDB-lite"/>
    </source>
</evidence>
<proteinExistence type="predicted"/>
<dbReference type="EMBL" id="JAQQWL010000011">
    <property type="protein sequence ID" value="KAK8050610.1"/>
    <property type="molecule type" value="Genomic_DNA"/>
</dbReference>
<protein>
    <submittedName>
        <fullName evidence="2">Uncharacterized protein</fullName>
    </submittedName>
</protein>
<keyword evidence="3" id="KW-1185">Reference proteome</keyword>
<dbReference type="Proteomes" id="UP001480595">
    <property type="component" value="Unassembled WGS sequence"/>
</dbReference>